<dbReference type="PANTHER" id="PTHR45766">
    <property type="entry name" value="DNA ANNEALING HELICASE AND ENDONUCLEASE ZRANB3 FAMILY MEMBER"/>
    <property type="match status" value="1"/>
</dbReference>
<dbReference type="CDD" id="cd18793">
    <property type="entry name" value="SF2_C_SNF"/>
    <property type="match status" value="1"/>
</dbReference>
<keyword evidence="4" id="KW-0067">ATP-binding</keyword>
<dbReference type="Gene3D" id="3.40.50.300">
    <property type="entry name" value="P-loop containing nucleotide triphosphate hydrolases"/>
    <property type="match status" value="2"/>
</dbReference>
<dbReference type="HOGENOM" id="CLU_304052_0_0_1"/>
<dbReference type="PROSITE" id="PS51192">
    <property type="entry name" value="HELICASE_ATP_BIND_1"/>
    <property type="match status" value="1"/>
</dbReference>
<keyword evidence="3" id="KW-0378">Hydrolase</keyword>
<evidence type="ECO:0000256" key="4">
    <source>
        <dbReference type="ARBA" id="ARBA00022840"/>
    </source>
</evidence>
<feature type="domain" description="Helicase ATP-binding" evidence="6">
    <location>
        <begin position="180"/>
        <end position="356"/>
    </location>
</feature>
<accession>W3VIF9</accession>
<dbReference type="InterPro" id="IPR027417">
    <property type="entry name" value="P-loop_NTPase"/>
</dbReference>
<proteinExistence type="predicted"/>
<dbReference type="GO" id="GO:0005524">
    <property type="term" value="F:ATP binding"/>
    <property type="evidence" value="ECO:0007669"/>
    <property type="project" value="InterPro"/>
</dbReference>
<dbReference type="SUPFAM" id="SSF52540">
    <property type="entry name" value="P-loop containing nucleoside triphosphate hydrolases"/>
    <property type="match status" value="2"/>
</dbReference>
<dbReference type="InterPro" id="IPR001650">
    <property type="entry name" value="Helicase_C-like"/>
</dbReference>
<dbReference type="EMBL" id="AWNI01000020">
    <property type="protein sequence ID" value="ETS61314.1"/>
    <property type="molecule type" value="Genomic_DNA"/>
</dbReference>
<dbReference type="GO" id="GO:0006281">
    <property type="term" value="P:DNA repair"/>
    <property type="evidence" value="ECO:0007669"/>
    <property type="project" value="TreeGrafter"/>
</dbReference>
<dbReference type="GO" id="GO:0005634">
    <property type="term" value="C:nucleus"/>
    <property type="evidence" value="ECO:0007669"/>
    <property type="project" value="UniProtKB-SubCell"/>
</dbReference>
<dbReference type="Pfam" id="PF00176">
    <property type="entry name" value="SNF2-rel_dom"/>
    <property type="match status" value="1"/>
</dbReference>
<protein>
    <recommendedName>
        <fullName evidence="6">Helicase ATP-binding domain-containing protein</fullName>
    </recommendedName>
</protein>
<name>W3VIF9_MOEAP</name>
<dbReference type="AlphaFoldDB" id="W3VIF9"/>
<comment type="caution">
    <text evidence="7">The sequence shown here is derived from an EMBL/GenBank/DDBJ whole genome shotgun (WGS) entry which is preliminary data.</text>
</comment>
<evidence type="ECO:0000256" key="5">
    <source>
        <dbReference type="SAM" id="MobiDB-lite"/>
    </source>
</evidence>
<dbReference type="InterPro" id="IPR014001">
    <property type="entry name" value="Helicase_ATP-bd"/>
</dbReference>
<evidence type="ECO:0000256" key="3">
    <source>
        <dbReference type="ARBA" id="ARBA00022801"/>
    </source>
</evidence>
<dbReference type="InterPro" id="IPR000330">
    <property type="entry name" value="SNF2_N"/>
</dbReference>
<dbReference type="GO" id="GO:0016787">
    <property type="term" value="F:hydrolase activity"/>
    <property type="evidence" value="ECO:0007669"/>
    <property type="project" value="UniProtKB-KW"/>
</dbReference>
<sequence length="978" mass="108504">MSPDRAPRRRAKEICRSDRFDTRNGGLSWHTTTLSGLADLLADTAIPTESKRLSVEFRAVPRESQINDSVQGEDLDGLDHSEGVDADLTSEECLKLLAYIHKHRHAKDLCVPVKSSNPQLWAKMISEHDPTQPSILSTIGFRTHIEVRTSTGVSEVPFSPNTMQLQAMLWYVRKRLAASTGAVWPSSGGIIADEPGAGKTVMGIAFALLARAFDLFTKPSFIEVKSSIAAQYRMEIERFVDPDAGIDLLDCTKQSLKDKLLPEDHKSRWTASLIVLYPQKVTLPRDYWSNSRVPTHPNNKYGVVILDEAHEYPLVDSACFSRSYGISHEFAVALTATPIRTLSNFISILGFCGNASARLPRAEDAKAVVAGQHARFADPSIRAIGHHWHHAVLEAASERDMAMRAAQQTILSLETNMFRLAGEHFPSRKAPQERNSAKYHQRLISQFLVPIKNGCLKYKQHHQTISSAHTRYSRAIGTYLKTDGDTQPFILKRPRDPKSGPAYRMHTFQVVGKQSDEHWRSLKEIEAACVSAVASKIQEEDVSGWDEALEKADKRLRNPSNLCYGIYHGSLTAASVASDVRPKDARMLLDLATTHFKAVPSQKAIILSDLVEAMLQHWRGETGPLVSRHADILPPPTPVSSKPRKIVIYCRYAMVAMFIQKHLRQRGIDFFNMFGGDSTAGIPASVEAWGESDVPVMVISKAMMQGINITQASVMIFAELNQSEPEDRQVEGRIDRIGQTEDCYSYKLVMDGSYDMRIKVNARAKGLNLLPFGGSDSSAGLVEICLLHGLLPGLAEWEAIAVEAGHKPLPSEIWNACNNLLPRIPTLAELELLREADQGAKQPDLDAASMDQDGEQEQLALQLILGDSEAHGRPVEERMNDETRQAAQARQDVPLDAAAVAHTMEVGSGGKRSPAAQDSSTRDRGYEKRAANTKEDDKSRRLRRRQIAEDAGVRLLCHLADQWRLNLEAVVKDDDQSD</sequence>
<evidence type="ECO:0000256" key="2">
    <source>
        <dbReference type="ARBA" id="ARBA00022741"/>
    </source>
</evidence>
<dbReference type="GO" id="GO:0031297">
    <property type="term" value="P:replication fork processing"/>
    <property type="evidence" value="ECO:0007669"/>
    <property type="project" value="TreeGrafter"/>
</dbReference>
<dbReference type="PANTHER" id="PTHR45766:SF6">
    <property type="entry name" value="SWI_SNF-RELATED MATRIX-ASSOCIATED ACTIN-DEPENDENT REGULATOR OF CHROMATIN SUBFAMILY A-LIKE PROTEIN 1"/>
    <property type="match status" value="1"/>
</dbReference>
<evidence type="ECO:0000256" key="1">
    <source>
        <dbReference type="ARBA" id="ARBA00004123"/>
    </source>
</evidence>
<dbReference type="OrthoDB" id="3270319at2759"/>
<feature type="region of interest" description="Disordered" evidence="5">
    <location>
        <begin position="903"/>
        <end position="943"/>
    </location>
</feature>
<keyword evidence="2" id="KW-0547">Nucleotide-binding</keyword>
<dbReference type="InterPro" id="IPR002464">
    <property type="entry name" value="DNA/RNA_helicase_DEAH_CS"/>
</dbReference>
<dbReference type="Pfam" id="PF00271">
    <property type="entry name" value="Helicase_C"/>
    <property type="match status" value="1"/>
</dbReference>
<feature type="compositionally biased region" description="Basic and acidic residues" evidence="5">
    <location>
        <begin position="920"/>
        <end position="939"/>
    </location>
</feature>
<dbReference type="PROSITE" id="PS00690">
    <property type="entry name" value="DEAH_ATP_HELICASE"/>
    <property type="match status" value="1"/>
</dbReference>
<organism evidence="7 8">
    <name type="scientific">Moesziomyces aphidis</name>
    <name type="common">Pseudozyma aphidis</name>
    <dbReference type="NCBI Taxonomy" id="84754"/>
    <lineage>
        <taxon>Eukaryota</taxon>
        <taxon>Fungi</taxon>
        <taxon>Dikarya</taxon>
        <taxon>Basidiomycota</taxon>
        <taxon>Ustilaginomycotina</taxon>
        <taxon>Ustilaginomycetes</taxon>
        <taxon>Ustilaginales</taxon>
        <taxon>Ustilaginaceae</taxon>
        <taxon>Moesziomyces</taxon>
    </lineage>
</organism>
<dbReference type="Proteomes" id="UP000019462">
    <property type="component" value="Unassembled WGS sequence"/>
</dbReference>
<evidence type="ECO:0000313" key="7">
    <source>
        <dbReference type="EMBL" id="ETS61314.1"/>
    </source>
</evidence>
<dbReference type="SMART" id="SM00490">
    <property type="entry name" value="HELICc"/>
    <property type="match status" value="1"/>
</dbReference>
<gene>
    <name evidence="7" type="ORF">PaG_04540</name>
</gene>
<evidence type="ECO:0000259" key="6">
    <source>
        <dbReference type="PROSITE" id="PS51192"/>
    </source>
</evidence>
<reference evidence="7 8" key="1">
    <citation type="journal article" date="2014" name="Genome Announc.">
        <title>Genome sequence of the basidiomycetous fungus Pseudozyma aphidis DSM70725, an efficient producer of biosurfactant mannosylerythritol lipids.</title>
        <authorList>
            <person name="Lorenz S."/>
            <person name="Guenther M."/>
            <person name="Grumaz C."/>
            <person name="Rupp S."/>
            <person name="Zibek S."/>
            <person name="Sohn K."/>
        </authorList>
    </citation>
    <scope>NUCLEOTIDE SEQUENCE [LARGE SCALE GENOMIC DNA]</scope>
    <source>
        <strain evidence="8">ATCC 32657 / CBS 517.83 / DSM 70725 / JCM 10318 / NBRC 10182 / NRRL Y-7954 / St-0401</strain>
    </source>
</reference>
<keyword evidence="8" id="KW-1185">Reference proteome</keyword>
<dbReference type="InterPro" id="IPR049730">
    <property type="entry name" value="SNF2/RAD54-like_C"/>
</dbReference>
<evidence type="ECO:0000313" key="8">
    <source>
        <dbReference type="Proteomes" id="UP000019462"/>
    </source>
</evidence>
<comment type="subcellular location">
    <subcellularLocation>
        <location evidence="1">Nucleus</location>
    </subcellularLocation>
</comment>